<evidence type="ECO:0000313" key="2">
    <source>
        <dbReference type="Proteomes" id="UP000294911"/>
    </source>
</evidence>
<dbReference type="EMBL" id="SLXQ01000012">
    <property type="protein sequence ID" value="TCP47209.1"/>
    <property type="molecule type" value="Genomic_DNA"/>
</dbReference>
<evidence type="ECO:0000313" key="1">
    <source>
        <dbReference type="EMBL" id="TCP47209.1"/>
    </source>
</evidence>
<protein>
    <recommendedName>
        <fullName evidence="3">Excreted virulence factor EspC (Type VII ESX diderm)</fullName>
    </recommendedName>
</protein>
<evidence type="ECO:0008006" key="3">
    <source>
        <dbReference type="Google" id="ProtNLM"/>
    </source>
</evidence>
<comment type="caution">
    <text evidence="1">The sequence shown here is derived from an EMBL/GenBank/DDBJ whole genome shotgun (WGS) entry which is preliminary data.</text>
</comment>
<keyword evidence="2" id="KW-1185">Reference proteome</keyword>
<reference evidence="1 2" key="1">
    <citation type="submission" date="2019-03" db="EMBL/GenBank/DDBJ databases">
        <title>Genomic Encyclopedia of Type Strains, Phase IV (KMG-IV): sequencing the most valuable type-strain genomes for metagenomic binning, comparative biology and taxonomic classification.</title>
        <authorList>
            <person name="Goeker M."/>
        </authorList>
    </citation>
    <scope>NUCLEOTIDE SEQUENCE [LARGE SCALE GENOMIC DNA]</scope>
    <source>
        <strain evidence="1 2">DSM 45765</strain>
    </source>
</reference>
<accession>A0A4R2QEX3</accession>
<gene>
    <name evidence="1" type="ORF">EV191_1123</name>
</gene>
<dbReference type="AlphaFoldDB" id="A0A4R2QEX3"/>
<proteinExistence type="predicted"/>
<dbReference type="Proteomes" id="UP000294911">
    <property type="component" value="Unassembled WGS sequence"/>
</dbReference>
<organism evidence="1 2">
    <name type="scientific">Tamaricihabitans halophyticus</name>
    <dbReference type="NCBI Taxonomy" id="1262583"/>
    <lineage>
        <taxon>Bacteria</taxon>
        <taxon>Bacillati</taxon>
        <taxon>Actinomycetota</taxon>
        <taxon>Actinomycetes</taxon>
        <taxon>Pseudonocardiales</taxon>
        <taxon>Pseudonocardiaceae</taxon>
        <taxon>Tamaricihabitans</taxon>
    </lineage>
</organism>
<dbReference type="RefSeq" id="WP_132879137.1">
    <property type="nucleotide sequence ID" value="NZ_SLXQ01000012.1"/>
</dbReference>
<name>A0A4R2QEX3_9PSEU</name>
<dbReference type="OrthoDB" id="3623459at2"/>
<sequence length="100" mass="10819">MSDTGVDTEVLHEYARYVDQAIVADVVTSYAQAEEHGCAPDGFTGLLEPLKPVMELLAGWVRDGMDFTKGRMEATAAGLVAVKEDYEKTDGDNAESFEGD</sequence>